<organism evidence="2 3">
    <name type="scientific">Xenorhabdus bovienii str. kraussei Becker Underwood</name>
    <dbReference type="NCBI Taxonomy" id="1398204"/>
    <lineage>
        <taxon>Bacteria</taxon>
        <taxon>Pseudomonadati</taxon>
        <taxon>Pseudomonadota</taxon>
        <taxon>Gammaproteobacteria</taxon>
        <taxon>Enterobacterales</taxon>
        <taxon>Morganellaceae</taxon>
        <taxon>Xenorhabdus</taxon>
    </lineage>
</organism>
<evidence type="ECO:0000313" key="3">
    <source>
        <dbReference type="Proteomes" id="UP000028493"/>
    </source>
</evidence>
<evidence type="ECO:0000313" key="2">
    <source>
        <dbReference type="EMBL" id="CDH26047.1"/>
    </source>
</evidence>
<dbReference type="InterPro" id="IPR015032">
    <property type="entry name" value="ThsB__TIR-like_domain"/>
</dbReference>
<dbReference type="AlphaFoldDB" id="A0A077PZE9"/>
<dbReference type="EMBL" id="CBSZ010000376">
    <property type="protein sequence ID" value="CDH26047.1"/>
    <property type="molecule type" value="Genomic_DNA"/>
</dbReference>
<accession>A0A077PZE9</accession>
<dbReference type="Pfam" id="PF08937">
    <property type="entry name" value="ThsB_TIR"/>
    <property type="match status" value="1"/>
</dbReference>
<sequence>MAKRVFFSFHYQDVIDFRANVVRNHWRTKPNREQAGYFDASIWEEARKKGDIGLKRLINGGLTNTSTTCVLIGSQTYLRPWVRYEIFKSFKRENHLLGVHINSIKGKDSATKELGKNPFDYLAVEWSESGKTVTMFELKNGKWNPYTQIDGSASYRLENLAPVEYRGKFIQISKLKAVYDWVENDGYNNFSDWMEG</sequence>
<proteinExistence type="predicted"/>
<reference evidence="2" key="1">
    <citation type="submission" date="2013-07" db="EMBL/GenBank/DDBJ databases">
        <title>Sub-species coevolution in mutualistic symbiosis.</title>
        <authorList>
            <person name="Murfin K."/>
            <person name="Klassen J."/>
            <person name="Lee M."/>
            <person name="Forst S."/>
            <person name="Stock P."/>
            <person name="Goodrich-Blair H."/>
        </authorList>
    </citation>
    <scope>NUCLEOTIDE SEQUENCE [LARGE SCALE GENOMIC DNA]</scope>
    <source>
        <strain evidence="2">Kraussei Becker Underwood</strain>
    </source>
</reference>
<comment type="caution">
    <text evidence="2">The sequence shown here is derived from an EMBL/GenBank/DDBJ whole genome shotgun (WGS) entry which is preliminary data.</text>
</comment>
<dbReference type="HOGENOM" id="CLU_098991_0_0_6"/>
<dbReference type="Proteomes" id="UP000028493">
    <property type="component" value="Unassembled WGS sequence"/>
</dbReference>
<protein>
    <recommendedName>
        <fullName evidence="1">Thoeris protein ThsB TIR-like domain-containing protein</fullName>
    </recommendedName>
</protein>
<evidence type="ECO:0000259" key="1">
    <source>
        <dbReference type="Pfam" id="PF08937"/>
    </source>
</evidence>
<name>A0A077PZE9_XENBV</name>
<dbReference type="RefSeq" id="WP_038198175.1">
    <property type="nucleotide sequence ID" value="NZ_CAWLXS010000416.1"/>
</dbReference>
<feature type="domain" description="Thoeris protein ThsB TIR-like" evidence="1">
    <location>
        <begin position="6"/>
        <end position="103"/>
    </location>
</feature>
<gene>
    <name evidence="2" type="ORF">XBKB1_4370003</name>
</gene>